<feature type="transmembrane region" description="Helical" evidence="7">
    <location>
        <begin position="140"/>
        <end position="163"/>
    </location>
</feature>
<feature type="transmembrane region" description="Helical" evidence="7">
    <location>
        <begin position="379"/>
        <end position="401"/>
    </location>
</feature>
<evidence type="ECO:0000256" key="4">
    <source>
        <dbReference type="ARBA" id="ARBA00022692"/>
    </source>
</evidence>
<evidence type="ECO:0000256" key="3">
    <source>
        <dbReference type="ARBA" id="ARBA00022475"/>
    </source>
</evidence>
<feature type="transmembrane region" description="Helical" evidence="7">
    <location>
        <begin position="169"/>
        <end position="192"/>
    </location>
</feature>
<feature type="transmembrane region" description="Helical" evidence="7">
    <location>
        <begin position="323"/>
        <end position="343"/>
    </location>
</feature>
<feature type="transmembrane region" description="Helical" evidence="7">
    <location>
        <begin position="80"/>
        <end position="103"/>
    </location>
</feature>
<dbReference type="InterPro" id="IPR050833">
    <property type="entry name" value="Poly_Biosynth_Transport"/>
</dbReference>
<proteinExistence type="inferred from homology"/>
<feature type="transmembrane region" description="Helical" evidence="7">
    <location>
        <begin position="289"/>
        <end position="311"/>
    </location>
</feature>
<keyword evidence="4 7" id="KW-0812">Transmembrane</keyword>
<feature type="transmembrane region" description="Helical" evidence="7">
    <location>
        <begin position="109"/>
        <end position="128"/>
    </location>
</feature>
<organism evidence="8 9">
    <name type="scientific">Siphonobacter curvatus</name>
    <dbReference type="NCBI Taxonomy" id="2094562"/>
    <lineage>
        <taxon>Bacteria</taxon>
        <taxon>Pseudomonadati</taxon>
        <taxon>Bacteroidota</taxon>
        <taxon>Cytophagia</taxon>
        <taxon>Cytophagales</taxon>
        <taxon>Cytophagaceae</taxon>
        <taxon>Siphonobacter</taxon>
    </lineage>
</organism>
<feature type="transmembrane region" description="Helical" evidence="7">
    <location>
        <begin position="43"/>
        <end position="68"/>
    </location>
</feature>
<evidence type="ECO:0000256" key="7">
    <source>
        <dbReference type="SAM" id="Phobius"/>
    </source>
</evidence>
<dbReference type="AlphaFoldDB" id="A0A2S7IE73"/>
<evidence type="ECO:0000256" key="2">
    <source>
        <dbReference type="ARBA" id="ARBA00007430"/>
    </source>
</evidence>
<keyword evidence="9" id="KW-1185">Reference proteome</keyword>
<dbReference type="PANTHER" id="PTHR30250">
    <property type="entry name" value="PST FAMILY PREDICTED COLANIC ACID TRANSPORTER"/>
    <property type="match status" value="1"/>
</dbReference>
<dbReference type="Pfam" id="PF13440">
    <property type="entry name" value="Polysacc_synt_3"/>
    <property type="match status" value="1"/>
</dbReference>
<evidence type="ECO:0000313" key="8">
    <source>
        <dbReference type="EMBL" id="PQA52730.1"/>
    </source>
</evidence>
<name>A0A2S7IE73_9BACT</name>
<comment type="similarity">
    <text evidence="2">Belongs to the polysaccharide synthase family.</text>
</comment>
<dbReference type="PANTHER" id="PTHR30250:SF10">
    <property type="entry name" value="LIPOPOLYSACCHARIDE BIOSYNTHESIS PROTEIN WZXC"/>
    <property type="match status" value="1"/>
</dbReference>
<sequence>MSIKKQVITGVKWTTFSTVIMAVTQILRISILTRYLDKSDFGLIAIVTFVMSFMDLFNDMGLTSAILYKKDISAKEYASLYWLNLLVSILMYILVLIISPFISEFYNQPLLKVLVPLLSLNLIISAIGRQFKTIENKNLLFKNVSIVELSGVIVAFIIAVIMAVRGYGVYSLVYPTIIQYLVVNLTFLLIGLKKYGLLIHFELKETKPFLRIGGYQVGGQIFNYLNRDLDILLIGNLFSAEVLGGYSLAKQLVFRPAQIINPILTKVASPALAKFQDNIELLKINYLKLINIVSNVNILVYVGIMVFSPLLVKIMYGNGFEDIVVLVRILSVYMILRAIGNPVGSLVAATGRTDLEFYWNFITLFIMPLFIYVGSKLGIVEVTISLDIAMIILFVPNWKLLINKLTGATLQEYLRAIFTVNMTMIKSLVNYLIKIPART</sequence>
<comment type="subcellular location">
    <subcellularLocation>
        <location evidence="1">Cell membrane</location>
        <topology evidence="1">Multi-pass membrane protein</topology>
    </subcellularLocation>
</comment>
<evidence type="ECO:0000256" key="1">
    <source>
        <dbReference type="ARBA" id="ARBA00004651"/>
    </source>
</evidence>
<dbReference type="Proteomes" id="UP000239590">
    <property type="component" value="Unassembled WGS sequence"/>
</dbReference>
<dbReference type="CDD" id="cd13127">
    <property type="entry name" value="MATE_tuaB_like"/>
    <property type="match status" value="1"/>
</dbReference>
<dbReference type="GO" id="GO:0005886">
    <property type="term" value="C:plasma membrane"/>
    <property type="evidence" value="ECO:0007669"/>
    <property type="project" value="UniProtKB-SubCell"/>
</dbReference>
<keyword evidence="6 7" id="KW-0472">Membrane</keyword>
<comment type="caution">
    <text evidence="8">The sequence shown here is derived from an EMBL/GenBank/DDBJ whole genome shotgun (WGS) entry which is preliminary data.</text>
</comment>
<reference evidence="9" key="1">
    <citation type="submission" date="2018-02" db="EMBL/GenBank/DDBJ databases">
        <title>Genome sequencing of Solimonas sp. HR-BB.</title>
        <authorList>
            <person name="Lee Y."/>
            <person name="Jeon C.O."/>
        </authorList>
    </citation>
    <scope>NUCLEOTIDE SEQUENCE [LARGE SCALE GENOMIC DNA]</scope>
    <source>
        <strain evidence="9">HR-U</strain>
    </source>
</reference>
<keyword evidence="3" id="KW-1003">Cell membrane</keyword>
<gene>
    <name evidence="8" type="ORF">C5O19_25690</name>
</gene>
<dbReference type="EMBL" id="PTRA01000013">
    <property type="protein sequence ID" value="PQA52730.1"/>
    <property type="molecule type" value="Genomic_DNA"/>
</dbReference>
<feature type="transmembrane region" description="Helical" evidence="7">
    <location>
        <begin position="355"/>
        <end position="373"/>
    </location>
</feature>
<dbReference type="RefSeq" id="WP_104716233.1">
    <property type="nucleotide sequence ID" value="NZ_PTRA01000013.1"/>
</dbReference>
<protein>
    <submittedName>
        <fullName evidence="8">Colanic acid exporter</fullName>
    </submittedName>
</protein>
<accession>A0A2S7IE73</accession>
<evidence type="ECO:0000256" key="5">
    <source>
        <dbReference type="ARBA" id="ARBA00022989"/>
    </source>
</evidence>
<evidence type="ECO:0000256" key="6">
    <source>
        <dbReference type="ARBA" id="ARBA00023136"/>
    </source>
</evidence>
<feature type="transmembrane region" description="Helical" evidence="7">
    <location>
        <begin position="12"/>
        <end position="31"/>
    </location>
</feature>
<dbReference type="NCBIfam" id="NF007773">
    <property type="entry name" value="PRK10459.1"/>
    <property type="match status" value="1"/>
</dbReference>
<dbReference type="OrthoDB" id="9770347at2"/>
<evidence type="ECO:0000313" key="9">
    <source>
        <dbReference type="Proteomes" id="UP000239590"/>
    </source>
</evidence>
<keyword evidence="5 7" id="KW-1133">Transmembrane helix</keyword>